<sequence>MEPQEYLGVLRKRWLAIVALAVLGGAAGYGYAQTLPTTYTSTSSVFVSTLQGDNTSELVQGSLYTQNIVQSYAALATMPAVLDPVIEDLDLNLDARQLGRTISANTPLNTVIIEITVSSYSADQAAEVADAVASSLATVAEDLSPQDAAGKPSISLQVVAPAHVPTVPSGPNTRLLAITGLAIGALLGLVYAFGRELLDTRIHGTADLLRVGNLQLMGTVPRGRRRQTDIVVLRASPHGPRAEAYRRIFTNIEFADVDNKVSSVVVTSALPGEGKSFTAINLAYAAAERVDRVLLIDADLRRPSVAEYLGVEGASGLTTVLRGEIETADAILPGRKGSPDVLPSGITPPNPGQLLASQTMANLLADLQEQYDFIVIDTPPVAPVMDALPLTRLVDGTIVVARFKVTRRGQLSRAIANLSGVNAHVLGVVLNRVEDRGDETYYSHDPQHDAAATSDGKRRPSWLRRSAGAPASDAAEPQEAADEPEMPGTLPDTDDPAGVDPASVGAIGGSVDDIDENAESLPPADEVDEADEGEALGRAEPEDRPADAESGEPTDSDGRIPADDDVVPEPSGHARESDALTGTQRTFRIRRSTSGRPGVPVEPELG</sequence>
<organism evidence="21 22">
    <name type="scientific">Leifsonia stereocauli</name>
    <dbReference type="NCBI Taxonomy" id="3134136"/>
    <lineage>
        <taxon>Bacteria</taxon>
        <taxon>Bacillati</taxon>
        <taxon>Actinomycetota</taxon>
        <taxon>Actinomycetes</taxon>
        <taxon>Micrococcales</taxon>
        <taxon>Microbacteriaceae</taxon>
        <taxon>Leifsonia</taxon>
    </lineage>
</organism>
<evidence type="ECO:0000256" key="11">
    <source>
        <dbReference type="ARBA" id="ARBA00022777"/>
    </source>
</evidence>
<dbReference type="Pfam" id="PF02706">
    <property type="entry name" value="Wzz"/>
    <property type="match status" value="1"/>
</dbReference>
<keyword evidence="8 21" id="KW-0808">Transferase</keyword>
<dbReference type="CDD" id="cd05387">
    <property type="entry name" value="BY-kinase"/>
    <property type="match status" value="1"/>
</dbReference>
<evidence type="ECO:0000256" key="5">
    <source>
        <dbReference type="ARBA" id="ARBA00011903"/>
    </source>
</evidence>
<feature type="compositionally biased region" description="Basic and acidic residues" evidence="17">
    <location>
        <begin position="439"/>
        <end position="448"/>
    </location>
</feature>
<evidence type="ECO:0000256" key="6">
    <source>
        <dbReference type="ARBA" id="ARBA00022475"/>
    </source>
</evidence>
<reference evidence="21 22" key="1">
    <citation type="submission" date="2024-03" db="EMBL/GenBank/DDBJ databases">
        <title>YIM 134122 draft genome.</title>
        <authorList>
            <person name="Zuo S."/>
            <person name="Xiong L."/>
        </authorList>
    </citation>
    <scope>NUCLEOTIDE SEQUENCE [LARGE SCALE GENOMIC DNA]</scope>
    <source>
        <strain evidence="21 22">YIM 134122</strain>
    </source>
</reference>
<keyword evidence="9 18" id="KW-0812">Transmembrane</keyword>
<keyword evidence="15" id="KW-0829">Tyrosine-protein kinase</keyword>
<comment type="similarity">
    <text evidence="3">Belongs to the CpsD/CapB family.</text>
</comment>
<keyword evidence="22" id="KW-1185">Reference proteome</keyword>
<feature type="region of interest" description="Disordered" evidence="17">
    <location>
        <begin position="439"/>
        <end position="606"/>
    </location>
</feature>
<dbReference type="Proteomes" id="UP001425155">
    <property type="component" value="Unassembled WGS sequence"/>
</dbReference>
<keyword evidence="11" id="KW-0418">Kinase</keyword>
<evidence type="ECO:0000256" key="13">
    <source>
        <dbReference type="ARBA" id="ARBA00022989"/>
    </source>
</evidence>
<evidence type="ECO:0000256" key="14">
    <source>
        <dbReference type="ARBA" id="ARBA00023136"/>
    </source>
</evidence>
<proteinExistence type="inferred from homology"/>
<comment type="similarity">
    <text evidence="4">Belongs to the etk/wzc family.</text>
</comment>
<keyword evidence="7" id="KW-0997">Cell inner membrane</keyword>
<dbReference type="PANTHER" id="PTHR32309">
    <property type="entry name" value="TYROSINE-PROTEIN KINASE"/>
    <property type="match status" value="1"/>
</dbReference>
<feature type="domain" description="AAA" evidence="20">
    <location>
        <begin position="272"/>
        <end position="391"/>
    </location>
</feature>
<name>A0ABU9W7L7_9MICO</name>
<comment type="similarity">
    <text evidence="2">Belongs to the CpsC/CapA family.</text>
</comment>
<comment type="catalytic activity">
    <reaction evidence="16">
        <text>L-tyrosyl-[protein] + ATP = O-phospho-L-tyrosyl-[protein] + ADP + H(+)</text>
        <dbReference type="Rhea" id="RHEA:10596"/>
        <dbReference type="Rhea" id="RHEA-COMP:10136"/>
        <dbReference type="Rhea" id="RHEA-COMP:20101"/>
        <dbReference type="ChEBI" id="CHEBI:15378"/>
        <dbReference type="ChEBI" id="CHEBI:30616"/>
        <dbReference type="ChEBI" id="CHEBI:46858"/>
        <dbReference type="ChEBI" id="CHEBI:61978"/>
        <dbReference type="ChEBI" id="CHEBI:456216"/>
        <dbReference type="EC" id="2.7.10.2"/>
    </reaction>
</comment>
<comment type="caution">
    <text evidence="21">The sequence shown here is derived from an EMBL/GenBank/DDBJ whole genome shotgun (WGS) entry which is preliminary data.</text>
</comment>
<evidence type="ECO:0000313" key="21">
    <source>
        <dbReference type="EMBL" id="MEN1947997.1"/>
    </source>
</evidence>
<evidence type="ECO:0000256" key="18">
    <source>
        <dbReference type="SAM" id="Phobius"/>
    </source>
</evidence>
<gene>
    <name evidence="21" type="ORF">WJX64_15670</name>
</gene>
<keyword evidence="10" id="KW-0547">Nucleotide-binding</keyword>
<evidence type="ECO:0000256" key="12">
    <source>
        <dbReference type="ARBA" id="ARBA00022840"/>
    </source>
</evidence>
<evidence type="ECO:0000256" key="10">
    <source>
        <dbReference type="ARBA" id="ARBA00022741"/>
    </source>
</evidence>
<evidence type="ECO:0000256" key="4">
    <source>
        <dbReference type="ARBA" id="ARBA00008883"/>
    </source>
</evidence>
<evidence type="ECO:0000313" key="22">
    <source>
        <dbReference type="Proteomes" id="UP001425155"/>
    </source>
</evidence>
<evidence type="ECO:0000256" key="7">
    <source>
        <dbReference type="ARBA" id="ARBA00022519"/>
    </source>
</evidence>
<evidence type="ECO:0000259" key="19">
    <source>
        <dbReference type="Pfam" id="PF02706"/>
    </source>
</evidence>
<dbReference type="SUPFAM" id="SSF52540">
    <property type="entry name" value="P-loop containing nucleoside triphosphate hydrolases"/>
    <property type="match status" value="1"/>
</dbReference>
<feature type="compositionally biased region" description="Low complexity" evidence="17">
    <location>
        <begin position="469"/>
        <end position="478"/>
    </location>
</feature>
<dbReference type="Pfam" id="PF13614">
    <property type="entry name" value="AAA_31"/>
    <property type="match status" value="1"/>
</dbReference>
<dbReference type="InterPro" id="IPR027417">
    <property type="entry name" value="P-loop_NTPase"/>
</dbReference>
<keyword evidence="6" id="KW-1003">Cell membrane</keyword>
<evidence type="ECO:0000259" key="20">
    <source>
        <dbReference type="Pfam" id="PF13614"/>
    </source>
</evidence>
<dbReference type="NCBIfam" id="TIGR01007">
    <property type="entry name" value="eps_fam"/>
    <property type="match status" value="1"/>
</dbReference>
<dbReference type="RefSeq" id="WP_342115821.1">
    <property type="nucleotide sequence ID" value="NZ_JBCAUN010000003.1"/>
</dbReference>
<evidence type="ECO:0000256" key="17">
    <source>
        <dbReference type="SAM" id="MobiDB-lite"/>
    </source>
</evidence>
<dbReference type="InterPro" id="IPR003856">
    <property type="entry name" value="LPS_length_determ_N"/>
</dbReference>
<dbReference type="InterPro" id="IPR025669">
    <property type="entry name" value="AAA_dom"/>
</dbReference>
<protein>
    <recommendedName>
        <fullName evidence="5">non-specific protein-tyrosine kinase</fullName>
        <ecNumber evidence="5">2.7.10.2</ecNumber>
    </recommendedName>
</protein>
<dbReference type="InterPro" id="IPR050445">
    <property type="entry name" value="Bact_polysacc_biosynth/exp"/>
</dbReference>
<keyword evidence="13 18" id="KW-1133">Transmembrane helix</keyword>
<dbReference type="PANTHER" id="PTHR32309:SF13">
    <property type="entry name" value="FERRIC ENTEROBACTIN TRANSPORT PROTEIN FEPE"/>
    <property type="match status" value="1"/>
</dbReference>
<dbReference type="Gene3D" id="3.40.50.300">
    <property type="entry name" value="P-loop containing nucleotide triphosphate hydrolases"/>
    <property type="match status" value="1"/>
</dbReference>
<comment type="subcellular location">
    <subcellularLocation>
        <location evidence="1">Cell inner membrane</location>
        <topology evidence="1">Multi-pass membrane protein</topology>
    </subcellularLocation>
</comment>
<dbReference type="GO" id="GO:0004715">
    <property type="term" value="F:non-membrane spanning protein tyrosine kinase activity"/>
    <property type="evidence" value="ECO:0007669"/>
    <property type="project" value="UniProtKB-EC"/>
</dbReference>
<dbReference type="EC" id="2.7.10.2" evidence="5"/>
<evidence type="ECO:0000256" key="16">
    <source>
        <dbReference type="ARBA" id="ARBA00051245"/>
    </source>
</evidence>
<evidence type="ECO:0000256" key="2">
    <source>
        <dbReference type="ARBA" id="ARBA00006683"/>
    </source>
</evidence>
<evidence type="ECO:0000256" key="9">
    <source>
        <dbReference type="ARBA" id="ARBA00022692"/>
    </source>
</evidence>
<feature type="compositionally biased region" description="Basic and acidic residues" evidence="17">
    <location>
        <begin position="535"/>
        <end position="547"/>
    </location>
</feature>
<keyword evidence="12" id="KW-0067">ATP-binding</keyword>
<evidence type="ECO:0000256" key="15">
    <source>
        <dbReference type="ARBA" id="ARBA00023137"/>
    </source>
</evidence>
<keyword evidence="14 18" id="KW-0472">Membrane</keyword>
<feature type="compositionally biased region" description="Acidic residues" evidence="17">
    <location>
        <begin position="525"/>
        <end position="534"/>
    </location>
</feature>
<evidence type="ECO:0000256" key="3">
    <source>
        <dbReference type="ARBA" id="ARBA00007316"/>
    </source>
</evidence>
<evidence type="ECO:0000256" key="8">
    <source>
        <dbReference type="ARBA" id="ARBA00022679"/>
    </source>
</evidence>
<evidence type="ECO:0000256" key="1">
    <source>
        <dbReference type="ARBA" id="ARBA00004429"/>
    </source>
</evidence>
<feature type="transmembrane region" description="Helical" evidence="18">
    <location>
        <begin position="175"/>
        <end position="194"/>
    </location>
</feature>
<dbReference type="InterPro" id="IPR005702">
    <property type="entry name" value="Wzc-like_C"/>
</dbReference>
<accession>A0ABU9W7L7</accession>
<dbReference type="EMBL" id="JBCLVG010000003">
    <property type="protein sequence ID" value="MEN1947997.1"/>
    <property type="molecule type" value="Genomic_DNA"/>
</dbReference>
<feature type="domain" description="Polysaccharide chain length determinant N-terminal" evidence="19">
    <location>
        <begin position="5"/>
        <end position="89"/>
    </location>
</feature>